<feature type="region of interest" description="Disordered" evidence="3">
    <location>
        <begin position="128"/>
        <end position="147"/>
    </location>
</feature>
<dbReference type="AlphaFoldDB" id="A0A3M7BKQ3"/>
<dbReference type="VEuPathDB" id="FungiDB:BTJ68_01483"/>
<dbReference type="InterPro" id="IPR035979">
    <property type="entry name" value="RBD_domain_sf"/>
</dbReference>
<comment type="caution">
    <text evidence="5">The sequence shown here is derived from an EMBL/GenBank/DDBJ whole genome shotgun (WGS) entry which is preliminary data.</text>
</comment>
<dbReference type="InterPro" id="IPR000504">
    <property type="entry name" value="RRM_dom"/>
</dbReference>
<sequence>MSDQSRQKATVFVGGLDNRVTTQTLHDAFIPFGEIVDVSLPKPELQSSTDPHRGFGYVEFSLPEDAREAIDNMDASEIFGRVIKVNQAKPQKDHNEGLGSKTAVWEQVLNATLSRPFSKLLFSANEPRRRATPQNTMPWKAMPMAPTTNGKIQCKVLKASPKRVHARNEEPLTK</sequence>
<dbReference type="PROSITE" id="PS50102">
    <property type="entry name" value="RRM"/>
    <property type="match status" value="1"/>
</dbReference>
<dbReference type="Gene3D" id="3.30.70.330">
    <property type="match status" value="1"/>
</dbReference>
<dbReference type="CDD" id="cd12347">
    <property type="entry name" value="RRM_PPIE"/>
    <property type="match status" value="1"/>
</dbReference>
<dbReference type="EMBL" id="QWIN01001488">
    <property type="protein sequence ID" value="RMY40338.1"/>
    <property type="molecule type" value="Genomic_DNA"/>
</dbReference>
<keyword evidence="1 2" id="KW-0694">RNA-binding</keyword>
<protein>
    <recommendedName>
        <fullName evidence="4">RRM domain-containing protein</fullName>
    </recommendedName>
</protein>
<gene>
    <name evidence="5" type="ORF">D0865_12587</name>
</gene>
<dbReference type="SMART" id="SM00360">
    <property type="entry name" value="RRM"/>
    <property type="match status" value="1"/>
</dbReference>
<dbReference type="InterPro" id="IPR034168">
    <property type="entry name" value="PPIE_RRM"/>
</dbReference>
<evidence type="ECO:0000313" key="6">
    <source>
        <dbReference type="Proteomes" id="UP000270230"/>
    </source>
</evidence>
<evidence type="ECO:0000256" key="2">
    <source>
        <dbReference type="PROSITE-ProRule" id="PRU00176"/>
    </source>
</evidence>
<organism evidence="5 6">
    <name type="scientific">Hortaea werneckii</name>
    <name type="common">Black yeast</name>
    <name type="synonym">Cladosporium werneckii</name>
    <dbReference type="NCBI Taxonomy" id="91943"/>
    <lineage>
        <taxon>Eukaryota</taxon>
        <taxon>Fungi</taxon>
        <taxon>Dikarya</taxon>
        <taxon>Ascomycota</taxon>
        <taxon>Pezizomycotina</taxon>
        <taxon>Dothideomycetes</taxon>
        <taxon>Dothideomycetidae</taxon>
        <taxon>Mycosphaerellales</taxon>
        <taxon>Teratosphaeriaceae</taxon>
        <taxon>Hortaea</taxon>
    </lineage>
</organism>
<dbReference type="GO" id="GO:0003723">
    <property type="term" value="F:RNA binding"/>
    <property type="evidence" value="ECO:0007669"/>
    <property type="project" value="UniProtKB-UniRule"/>
</dbReference>
<dbReference type="OrthoDB" id="407442at2759"/>
<evidence type="ECO:0000256" key="1">
    <source>
        <dbReference type="ARBA" id="ARBA00022884"/>
    </source>
</evidence>
<evidence type="ECO:0000313" key="5">
    <source>
        <dbReference type="EMBL" id="RMY40338.1"/>
    </source>
</evidence>
<evidence type="ECO:0000259" key="4">
    <source>
        <dbReference type="PROSITE" id="PS50102"/>
    </source>
</evidence>
<dbReference type="Pfam" id="PF00076">
    <property type="entry name" value="RRM_1"/>
    <property type="match status" value="1"/>
</dbReference>
<dbReference type="SUPFAM" id="SSF54928">
    <property type="entry name" value="RNA-binding domain, RBD"/>
    <property type="match status" value="1"/>
</dbReference>
<dbReference type="PANTHER" id="PTHR48037">
    <property type="entry name" value="ATPASE E1"/>
    <property type="match status" value="1"/>
</dbReference>
<proteinExistence type="predicted"/>
<dbReference type="InterPro" id="IPR012677">
    <property type="entry name" value="Nucleotide-bd_a/b_plait_sf"/>
</dbReference>
<accession>A0A3M7BKQ3</accession>
<reference evidence="5 6" key="1">
    <citation type="journal article" date="2018" name="BMC Genomics">
        <title>Genomic evidence for intraspecific hybridization in a clonal and extremely halotolerant yeast.</title>
        <authorList>
            <person name="Gostincar C."/>
            <person name="Stajich J.E."/>
            <person name="Zupancic J."/>
            <person name="Zalar P."/>
            <person name="Gunde-Cimerman N."/>
        </authorList>
    </citation>
    <scope>NUCLEOTIDE SEQUENCE [LARGE SCALE GENOMIC DNA]</scope>
    <source>
        <strain evidence="5 6">EXF-151</strain>
    </source>
</reference>
<feature type="domain" description="RRM" evidence="4">
    <location>
        <begin position="9"/>
        <end position="90"/>
    </location>
</feature>
<name>A0A3M7BKQ3_HORWE</name>
<dbReference type="PANTHER" id="PTHR48037:SF1">
    <property type="entry name" value="RRM DOMAIN-CONTAINING PROTEIN"/>
    <property type="match status" value="1"/>
</dbReference>
<evidence type="ECO:0000256" key="3">
    <source>
        <dbReference type="SAM" id="MobiDB-lite"/>
    </source>
</evidence>
<dbReference type="Proteomes" id="UP000270230">
    <property type="component" value="Unassembled WGS sequence"/>
</dbReference>